<evidence type="ECO:0000313" key="2">
    <source>
        <dbReference type="EMBL" id="RYO77919.1"/>
    </source>
</evidence>
<evidence type="ECO:0000313" key="3">
    <source>
        <dbReference type="Proteomes" id="UP000294003"/>
    </source>
</evidence>
<feature type="compositionally biased region" description="Polar residues" evidence="1">
    <location>
        <begin position="175"/>
        <end position="185"/>
    </location>
</feature>
<accession>A0ABY0GXX8</accession>
<comment type="caution">
    <text evidence="2">The sequence shown here is derived from an EMBL/GenBank/DDBJ whole genome shotgun (WGS) entry which is preliminary data.</text>
</comment>
<feature type="compositionally biased region" description="Basic and acidic residues" evidence="1">
    <location>
        <begin position="59"/>
        <end position="75"/>
    </location>
</feature>
<feature type="region of interest" description="Disordered" evidence="1">
    <location>
        <begin position="1"/>
        <end position="79"/>
    </location>
</feature>
<feature type="compositionally biased region" description="Pro residues" evidence="1">
    <location>
        <begin position="319"/>
        <end position="332"/>
    </location>
</feature>
<feature type="compositionally biased region" description="Polar residues" evidence="1">
    <location>
        <begin position="44"/>
        <end position="58"/>
    </location>
</feature>
<feature type="compositionally biased region" description="Polar residues" evidence="1">
    <location>
        <begin position="354"/>
        <end position="368"/>
    </location>
</feature>
<proteinExistence type="predicted"/>
<reference evidence="2 3" key="1">
    <citation type="submission" date="2018-06" db="EMBL/GenBank/DDBJ databases">
        <title>Complete Genomes of Monosporascus.</title>
        <authorList>
            <person name="Robinson A.J."/>
            <person name="Natvig D.O."/>
        </authorList>
    </citation>
    <scope>NUCLEOTIDE SEQUENCE [LARGE SCALE GENOMIC DNA]</scope>
    <source>
        <strain evidence="2 3">CBS 609.92</strain>
    </source>
</reference>
<feature type="compositionally biased region" description="Low complexity" evidence="1">
    <location>
        <begin position="26"/>
        <end position="43"/>
    </location>
</feature>
<protein>
    <submittedName>
        <fullName evidence="2">Uncharacterized protein</fullName>
    </submittedName>
</protein>
<dbReference type="EMBL" id="QJNS01000420">
    <property type="protein sequence ID" value="RYO77919.1"/>
    <property type="molecule type" value="Genomic_DNA"/>
</dbReference>
<name>A0ABY0GXX8_9PEZI</name>
<evidence type="ECO:0000256" key="1">
    <source>
        <dbReference type="SAM" id="MobiDB-lite"/>
    </source>
</evidence>
<feature type="region of interest" description="Disordered" evidence="1">
    <location>
        <begin position="127"/>
        <end position="202"/>
    </location>
</feature>
<dbReference type="Proteomes" id="UP000294003">
    <property type="component" value="Unassembled WGS sequence"/>
</dbReference>
<feature type="compositionally biased region" description="Low complexity" evidence="1">
    <location>
        <begin position="144"/>
        <end position="164"/>
    </location>
</feature>
<feature type="compositionally biased region" description="Pro residues" evidence="1">
    <location>
        <begin position="276"/>
        <end position="290"/>
    </location>
</feature>
<feature type="compositionally biased region" description="Polar residues" evidence="1">
    <location>
        <begin position="1"/>
        <end position="25"/>
    </location>
</feature>
<feature type="region of interest" description="Disordered" evidence="1">
    <location>
        <begin position="255"/>
        <end position="419"/>
    </location>
</feature>
<keyword evidence="3" id="KW-1185">Reference proteome</keyword>
<sequence>MATPQSETASPSSAQEGETGQSEQLTEAQESAQASPASQTPQAVQVTQETQSDSSAKSGQRDGSPRIRKSAEPRKLVQVHQTVLAPKPAQATQLAYTPQPAQFPQHFLVGHPQQVQHAVQVQHPLQGQHPQLGRPPTYIPAHPQYQGQPQARTPQQPQEAQTAPKRTQRPGETRTPGQSHGPSQNGVRPGVPPPPPPGIRGESERAAEFYNILGALDPYKLTPVEFIHLLVTAAMTNDEISRAIHTMHTARIQNPHTWQPKLPPHIVGPPVQLQYQPPPPPPPPPDPNRPPQVAHPLAVQVPNFPQHVPAPQRNHPHPVTQPPGPWVGPSPTPTALNTSTHRPNLPLGPAYSQYMPTQHHTPVQNNPQGIAGSHNWASPIRIPGSDSAPDTPVTGAGNANSSRTEPGNGEPPEPREPSCNYTWVVDRAETHLGWTGNWDKYSEIRQHTVGVSVAGKLQKLIQLMGKHMDKHKTFVNRVHILCVMREILMATLDTDSIVGTEVRRNAQGYDDAYVAAAGKLTQPQRRRLKALEGGKVIQEFKELVDEAKHQNMFPRLEEALAIFDSSEDAPTGD</sequence>
<organism evidence="2 3">
    <name type="scientific">Monosporascus cannonballus</name>
    <dbReference type="NCBI Taxonomy" id="155416"/>
    <lineage>
        <taxon>Eukaryota</taxon>
        <taxon>Fungi</taxon>
        <taxon>Dikarya</taxon>
        <taxon>Ascomycota</taxon>
        <taxon>Pezizomycotina</taxon>
        <taxon>Sordariomycetes</taxon>
        <taxon>Xylariomycetidae</taxon>
        <taxon>Xylariales</taxon>
        <taxon>Xylariales incertae sedis</taxon>
        <taxon>Monosporascus</taxon>
    </lineage>
</organism>
<gene>
    <name evidence="2" type="ORF">DL762_008972</name>
</gene>